<dbReference type="InterPro" id="IPR032710">
    <property type="entry name" value="NTF2-like_dom_sf"/>
</dbReference>
<dbReference type="InterPro" id="IPR016032">
    <property type="entry name" value="Sig_transdc_resp-reg_C-effctor"/>
</dbReference>
<evidence type="ECO:0000313" key="2">
    <source>
        <dbReference type="EMBL" id="SHG22941.1"/>
    </source>
</evidence>
<dbReference type="SUPFAM" id="SSF54427">
    <property type="entry name" value="NTF2-like"/>
    <property type="match status" value="1"/>
</dbReference>
<dbReference type="PRINTS" id="PR00038">
    <property type="entry name" value="HTHLUXR"/>
</dbReference>
<dbReference type="Pfam" id="PF00196">
    <property type="entry name" value="GerE"/>
    <property type="match status" value="1"/>
</dbReference>
<dbReference type="Gene3D" id="1.10.10.10">
    <property type="entry name" value="Winged helix-like DNA-binding domain superfamily/Winged helix DNA-binding domain"/>
    <property type="match status" value="1"/>
</dbReference>
<dbReference type="CDD" id="cd06170">
    <property type="entry name" value="LuxR_C_like"/>
    <property type="match status" value="1"/>
</dbReference>
<accession>A0A1M5I3Z3</accession>
<dbReference type="RefSeq" id="WP_072789181.1">
    <property type="nucleotide sequence ID" value="NZ_FQWM01000001.1"/>
</dbReference>
<evidence type="ECO:0000259" key="1">
    <source>
        <dbReference type="SMART" id="SM00421"/>
    </source>
</evidence>
<dbReference type="GO" id="GO:0003677">
    <property type="term" value="F:DNA binding"/>
    <property type="evidence" value="ECO:0007669"/>
    <property type="project" value="InterPro"/>
</dbReference>
<dbReference type="STRING" id="870908.SAMN04488044_0181"/>
<dbReference type="AlphaFoldDB" id="A0A1M5I3Z3"/>
<dbReference type="InterPro" id="IPR036388">
    <property type="entry name" value="WH-like_DNA-bd_sf"/>
</dbReference>
<name>A0A1M5I3Z3_9RHOB</name>
<organism evidence="2 3">
    <name type="scientific">Cognatishimia maritima</name>
    <dbReference type="NCBI Taxonomy" id="870908"/>
    <lineage>
        <taxon>Bacteria</taxon>
        <taxon>Pseudomonadati</taxon>
        <taxon>Pseudomonadota</taxon>
        <taxon>Alphaproteobacteria</taxon>
        <taxon>Rhodobacterales</taxon>
        <taxon>Paracoccaceae</taxon>
        <taxon>Cognatishimia</taxon>
    </lineage>
</organism>
<dbReference type="InterPro" id="IPR000792">
    <property type="entry name" value="Tscrpt_reg_LuxR_C"/>
</dbReference>
<evidence type="ECO:0000313" key="3">
    <source>
        <dbReference type="Proteomes" id="UP000184211"/>
    </source>
</evidence>
<dbReference type="Pfam" id="PF13474">
    <property type="entry name" value="SnoaL_3"/>
    <property type="match status" value="1"/>
</dbReference>
<sequence length="329" mass="37188">MLKRTEYNEEDIDAIRQVLENDIRSFLRRDRKSWLKTWVQEDRFVSIMECGLKQFAHSFDEFRRNIFDAMDADPTPVDADFSLKNLRVNVKGDTAWVTFEEIVTPNAGALATPSHSHNIRILERDESDWRIVFHGCWAEPIKDTTVPAIEVDPKGNVLWLNDEAKAELKTVRGLLTSHATLRASKPSLDKGLKQAIANAHRLTGFGQYNRAKATLGGDVKFPVVLGEYEDGGTLFCWVKVADGRVYVLFGGERSLRNQIDTVQLIYGLSDAQTEVVRLLSRGFDLSEAAEHVGISKNTARTHLRRVYEKTGVGSQIELLRLIISFDTPV</sequence>
<dbReference type="InterPro" id="IPR037401">
    <property type="entry name" value="SnoaL-like"/>
</dbReference>
<dbReference type="SMART" id="SM00421">
    <property type="entry name" value="HTH_LUXR"/>
    <property type="match status" value="1"/>
</dbReference>
<dbReference type="GO" id="GO:0006355">
    <property type="term" value="P:regulation of DNA-templated transcription"/>
    <property type="evidence" value="ECO:0007669"/>
    <property type="project" value="InterPro"/>
</dbReference>
<proteinExistence type="predicted"/>
<feature type="domain" description="HTH luxR-type" evidence="1">
    <location>
        <begin position="265"/>
        <end position="322"/>
    </location>
</feature>
<protein>
    <submittedName>
        <fullName evidence="2">SnoaL-like domain-containing protein</fullName>
    </submittedName>
</protein>
<dbReference type="SUPFAM" id="SSF46894">
    <property type="entry name" value="C-terminal effector domain of the bipartite response regulators"/>
    <property type="match status" value="1"/>
</dbReference>
<gene>
    <name evidence="2" type="ORF">SAMN04488044_0181</name>
</gene>
<dbReference type="Proteomes" id="UP000184211">
    <property type="component" value="Unassembled WGS sequence"/>
</dbReference>
<dbReference type="Gene3D" id="3.10.450.50">
    <property type="match status" value="1"/>
</dbReference>
<reference evidence="3" key="1">
    <citation type="submission" date="2016-11" db="EMBL/GenBank/DDBJ databases">
        <authorList>
            <person name="Varghese N."/>
            <person name="Submissions S."/>
        </authorList>
    </citation>
    <scope>NUCLEOTIDE SEQUENCE [LARGE SCALE GENOMIC DNA]</scope>
    <source>
        <strain evidence="3">DSM 28223</strain>
    </source>
</reference>
<dbReference type="EMBL" id="FQWM01000001">
    <property type="protein sequence ID" value="SHG22941.1"/>
    <property type="molecule type" value="Genomic_DNA"/>
</dbReference>
<keyword evidence="3" id="KW-1185">Reference proteome</keyword>